<name>A0A1I7WN98_HETBA</name>
<evidence type="ECO:0000313" key="1">
    <source>
        <dbReference type="Proteomes" id="UP000095283"/>
    </source>
</evidence>
<accession>A0A1I7WN98</accession>
<dbReference type="AlphaFoldDB" id="A0A1I7WN98"/>
<proteinExistence type="predicted"/>
<dbReference type="Proteomes" id="UP000095283">
    <property type="component" value="Unplaced"/>
</dbReference>
<dbReference type="WBParaSite" id="Hba_06609">
    <property type="protein sequence ID" value="Hba_06609"/>
    <property type="gene ID" value="Hba_06609"/>
</dbReference>
<organism evidence="1 2">
    <name type="scientific">Heterorhabditis bacteriophora</name>
    <name type="common">Entomopathogenic nematode worm</name>
    <dbReference type="NCBI Taxonomy" id="37862"/>
    <lineage>
        <taxon>Eukaryota</taxon>
        <taxon>Metazoa</taxon>
        <taxon>Ecdysozoa</taxon>
        <taxon>Nematoda</taxon>
        <taxon>Chromadorea</taxon>
        <taxon>Rhabditida</taxon>
        <taxon>Rhabditina</taxon>
        <taxon>Rhabditomorpha</taxon>
        <taxon>Strongyloidea</taxon>
        <taxon>Heterorhabditidae</taxon>
        <taxon>Heterorhabditis</taxon>
    </lineage>
</organism>
<keyword evidence="1" id="KW-1185">Reference proteome</keyword>
<sequence length="253" mass="29235">MELKPKPVIFKSSQQRSRDVAVYPIPPGNDTCYKFSYLNKNKAGDVHIYLCTACRSERNQKVGENHSVIATVRVRNKYCQYDNKSSSLESAAATTFFRRLQVLPFMPSHLSDLSGVLEPTREHVVDVAIEQGLHDFMEYFNLTWLPSNDEFCQLWDHSRNYSTRTTNYERHPLMMLKSCAAELTIAKTLAISIGNGSFKDRYIRPDEEDHQKDMLYIMQNFHQHIVQTVLAGVILSTRKLKQYFDNLVTNLTT</sequence>
<protein>
    <submittedName>
        <fullName evidence="2">Polycomb protein Asx</fullName>
    </submittedName>
</protein>
<evidence type="ECO:0000313" key="2">
    <source>
        <dbReference type="WBParaSite" id="Hba_06609"/>
    </source>
</evidence>
<reference evidence="2" key="1">
    <citation type="submission" date="2016-11" db="UniProtKB">
        <authorList>
            <consortium name="WormBaseParasite"/>
        </authorList>
    </citation>
    <scope>IDENTIFICATION</scope>
</reference>